<evidence type="ECO:0000256" key="1">
    <source>
        <dbReference type="ARBA" id="ARBA00004173"/>
    </source>
</evidence>
<name>A0A2C5YU42_9HYPO</name>
<dbReference type="EMBL" id="NJES01000580">
    <property type="protein sequence ID" value="PHH70842.1"/>
    <property type="molecule type" value="Genomic_DNA"/>
</dbReference>
<dbReference type="AlphaFoldDB" id="A0A2C5YU42"/>
<dbReference type="GO" id="GO:0005739">
    <property type="term" value="C:mitochondrion"/>
    <property type="evidence" value="ECO:0007669"/>
    <property type="project" value="UniProtKB-SubCell"/>
</dbReference>
<evidence type="ECO:0008006" key="5">
    <source>
        <dbReference type="Google" id="ProtNLM"/>
    </source>
</evidence>
<accession>A0A2C5YU42</accession>
<dbReference type="Pfam" id="PF10356">
    <property type="entry name" value="RRG7"/>
    <property type="match status" value="1"/>
</dbReference>
<protein>
    <recommendedName>
        <fullName evidence="5">Required for respiratory growth protein 7, mitochondrial</fullName>
    </recommendedName>
</protein>
<proteinExistence type="predicted"/>
<dbReference type="PANTHER" id="PTHR28133">
    <property type="entry name" value="REQUIRED FOR RESPIRATORY GROWTH PROTEIN 7, MITOCHONDRIAL"/>
    <property type="match status" value="1"/>
</dbReference>
<dbReference type="Proteomes" id="UP000226431">
    <property type="component" value="Unassembled WGS sequence"/>
</dbReference>
<evidence type="ECO:0000313" key="4">
    <source>
        <dbReference type="Proteomes" id="UP000226431"/>
    </source>
</evidence>
<sequence>MLAARRLMLPLRRHKVVQPELIIQASQQRLIHSQSASESDALPEPSSAQHSDLTSFLDYARRSGLNSRSTVYVGTHYEYTVAAALFRHGFSLQRVGGASDYGTDLVGTWTLPPFPRPMRVLLQCKAGVQRVGPHHVRELEGAFIGAPVGWRGHGVLGVLVCERPATRGIRDSLIRSRWPMAFLCCSREGGLSQLLWNRRAEDEGLQGLGVAVRYAEESATAPELVFTCNGLAVGRKDGHVEASVLLPGGVEEGSST</sequence>
<comment type="caution">
    <text evidence="3">The sequence shown here is derived from an EMBL/GenBank/DDBJ whole genome shotgun (WGS) entry which is preliminary data.</text>
</comment>
<evidence type="ECO:0000256" key="2">
    <source>
        <dbReference type="ARBA" id="ARBA00023128"/>
    </source>
</evidence>
<gene>
    <name evidence="3" type="ORF">CDD80_5698</name>
</gene>
<organism evidence="3 4">
    <name type="scientific">Ophiocordyceps camponoti-rufipedis</name>
    <dbReference type="NCBI Taxonomy" id="2004952"/>
    <lineage>
        <taxon>Eukaryota</taxon>
        <taxon>Fungi</taxon>
        <taxon>Dikarya</taxon>
        <taxon>Ascomycota</taxon>
        <taxon>Pezizomycotina</taxon>
        <taxon>Sordariomycetes</taxon>
        <taxon>Hypocreomycetidae</taxon>
        <taxon>Hypocreales</taxon>
        <taxon>Ophiocordycipitaceae</taxon>
        <taxon>Ophiocordyceps</taxon>
    </lineage>
</organism>
<dbReference type="PANTHER" id="PTHR28133:SF1">
    <property type="entry name" value="REQUIRED FOR RESPIRATORY GROWTH PROTEIN 7, MITOCHONDRIAL"/>
    <property type="match status" value="1"/>
</dbReference>
<keyword evidence="2" id="KW-0496">Mitochondrion</keyword>
<keyword evidence="4" id="KW-1185">Reference proteome</keyword>
<dbReference type="InterPro" id="IPR018828">
    <property type="entry name" value="RRG7"/>
</dbReference>
<dbReference type="OrthoDB" id="20734at2759"/>
<comment type="subcellular location">
    <subcellularLocation>
        <location evidence="1">Mitochondrion</location>
    </subcellularLocation>
</comment>
<reference evidence="3 4" key="1">
    <citation type="submission" date="2017-06" db="EMBL/GenBank/DDBJ databases">
        <title>Ant-infecting Ophiocordyceps genomes reveal a high diversity of potential behavioral manipulation genes and a possible major role for enterotoxins.</title>
        <authorList>
            <person name="De Bekker C."/>
            <person name="Evans H.C."/>
            <person name="Brachmann A."/>
            <person name="Hughes D.P."/>
        </authorList>
    </citation>
    <scope>NUCLEOTIDE SEQUENCE [LARGE SCALE GENOMIC DNA]</scope>
    <source>
        <strain evidence="3 4">Map16</strain>
    </source>
</reference>
<evidence type="ECO:0000313" key="3">
    <source>
        <dbReference type="EMBL" id="PHH70842.1"/>
    </source>
</evidence>